<proteinExistence type="predicted"/>
<name>A0A140NRX4_PROSM</name>
<dbReference type="PATRIC" id="fig|1157951.4.peg.3603"/>
<evidence type="ECO:0000313" key="2">
    <source>
        <dbReference type="Proteomes" id="UP000005012"/>
    </source>
</evidence>
<dbReference type="GeneID" id="96993624"/>
<sequence length="61" mass="6639">MRIVFFVIHRFSFTEPPPKGIVGVTPDIATGGKATDKLVLGVPQIALLLRAIAVLMHQNWG</sequence>
<reference evidence="1 2" key="1">
    <citation type="journal article" date="2012" name="J. Bacteriol.">
        <title>Complete Genome Sequence of Providencia stuartii Clinical Isolate MRSN 2154.</title>
        <authorList>
            <person name="Clifford R.J."/>
            <person name="Hang J."/>
            <person name="Riley M.C."/>
            <person name="Onmus-Leone F."/>
            <person name="Kuschner R.A."/>
            <person name="Lesho E.P."/>
            <person name="Waterman P.E."/>
        </authorList>
    </citation>
    <scope>NUCLEOTIDE SEQUENCE [LARGE SCALE GENOMIC DNA]</scope>
    <source>
        <strain evidence="1 2">MRSN 2154</strain>
    </source>
</reference>
<accession>A0A140NRX4</accession>
<reference evidence="2" key="2">
    <citation type="submission" date="2012-04" db="EMBL/GenBank/DDBJ databases">
        <title>Complete genome sequence of Providencia stuartii clinical isolate MRSN 2154.</title>
        <authorList>
            <person name="Clifford R.J."/>
            <person name="Hang J."/>
            <person name="Riley M.C."/>
            <person name="Onmus-Leone F."/>
            <person name="Kuschner R.A."/>
            <person name="Lesho E.P."/>
            <person name="Waterman P.E."/>
        </authorList>
    </citation>
    <scope>NUCLEOTIDE SEQUENCE [LARGE SCALE GENOMIC DNA]</scope>
    <source>
        <strain evidence="2">MRSN 2154</strain>
    </source>
</reference>
<protein>
    <submittedName>
        <fullName evidence="1">Uncharacterized protein</fullName>
    </submittedName>
</protein>
<organism evidence="1 2">
    <name type="scientific">Providencia stuartii (strain MRSN 2154)</name>
    <dbReference type="NCBI Taxonomy" id="1157951"/>
    <lineage>
        <taxon>Bacteria</taxon>
        <taxon>Pseudomonadati</taxon>
        <taxon>Pseudomonadota</taxon>
        <taxon>Gammaproteobacteria</taxon>
        <taxon>Enterobacterales</taxon>
        <taxon>Morganellaceae</taxon>
        <taxon>Providencia</taxon>
    </lineage>
</organism>
<evidence type="ECO:0000313" key="1">
    <source>
        <dbReference type="EMBL" id="AFH95400.1"/>
    </source>
</evidence>
<dbReference type="HOGENOM" id="CLU_2919119_0_0_6"/>
<dbReference type="AlphaFoldDB" id="A0A140NRX4"/>
<gene>
    <name evidence="1" type="ordered locus">S70_17960</name>
</gene>
<dbReference type="KEGG" id="psi:S70_17960"/>
<dbReference type="RefSeq" id="WP_014658029.1">
    <property type="nucleotide sequence ID" value="NC_017731.1"/>
</dbReference>
<dbReference type="Proteomes" id="UP000005012">
    <property type="component" value="Chromosome"/>
</dbReference>
<dbReference type="EMBL" id="CP003488">
    <property type="protein sequence ID" value="AFH95400.1"/>
    <property type="molecule type" value="Genomic_DNA"/>
</dbReference>